<dbReference type="GeneID" id="37140370"/>
<keyword evidence="3" id="KW-0862">Zinc</keyword>
<accession>A0A319BWF2</accession>
<evidence type="ECO:0000256" key="2">
    <source>
        <dbReference type="ARBA" id="ARBA00022723"/>
    </source>
</evidence>
<dbReference type="RefSeq" id="XP_025487224.1">
    <property type="nucleotide sequence ID" value="XM_025637628.1"/>
</dbReference>
<keyword evidence="5" id="KW-0238">DNA-binding</keyword>
<dbReference type="InterPro" id="IPR051089">
    <property type="entry name" value="prtT"/>
</dbReference>
<keyword evidence="6" id="KW-0804">Transcription</keyword>
<evidence type="ECO:0000256" key="10">
    <source>
        <dbReference type="ARBA" id="ARBA00042461"/>
    </source>
</evidence>
<dbReference type="STRING" id="1448315.A0A319BWF2"/>
<dbReference type="GO" id="GO:0009893">
    <property type="term" value="P:positive regulation of metabolic process"/>
    <property type="evidence" value="ECO:0007669"/>
    <property type="project" value="UniProtKB-ARBA"/>
</dbReference>
<proteinExistence type="inferred from homology"/>
<dbReference type="OrthoDB" id="2595934at2759"/>
<comment type="similarity">
    <text evidence="8">Belongs to the prtT family.</text>
</comment>
<evidence type="ECO:0000256" key="4">
    <source>
        <dbReference type="ARBA" id="ARBA00023015"/>
    </source>
</evidence>
<dbReference type="EMBL" id="KZ821747">
    <property type="protein sequence ID" value="PYH77024.1"/>
    <property type="molecule type" value="Genomic_DNA"/>
</dbReference>
<evidence type="ECO:0000256" key="6">
    <source>
        <dbReference type="ARBA" id="ARBA00023163"/>
    </source>
</evidence>
<comment type="subcellular location">
    <subcellularLocation>
        <location evidence="1">Nucleus</location>
    </subcellularLocation>
</comment>
<evidence type="ECO:0000256" key="1">
    <source>
        <dbReference type="ARBA" id="ARBA00004123"/>
    </source>
</evidence>
<evidence type="ECO:0000313" key="13">
    <source>
        <dbReference type="Proteomes" id="UP000248340"/>
    </source>
</evidence>
<evidence type="ECO:0000313" key="12">
    <source>
        <dbReference type="EMBL" id="PYH77024.1"/>
    </source>
</evidence>
<reference evidence="12 13" key="1">
    <citation type="submission" date="2016-12" db="EMBL/GenBank/DDBJ databases">
        <title>The genomes of Aspergillus section Nigri reveals drivers in fungal speciation.</title>
        <authorList>
            <consortium name="DOE Joint Genome Institute"/>
            <person name="Vesth T.C."/>
            <person name="Nybo J."/>
            <person name="Theobald S."/>
            <person name="Brandl J."/>
            <person name="Frisvad J.C."/>
            <person name="Nielsen K.F."/>
            <person name="Lyhne E.K."/>
            <person name="Kogle M.E."/>
            <person name="Kuo A."/>
            <person name="Riley R."/>
            <person name="Clum A."/>
            <person name="Nolan M."/>
            <person name="Lipzen A."/>
            <person name="Salamov A."/>
            <person name="Henrissat B."/>
            <person name="Wiebenga A."/>
            <person name="De Vries R.P."/>
            <person name="Grigoriev I.V."/>
            <person name="Mortensen U.H."/>
            <person name="Andersen M.R."/>
            <person name="Baker S.E."/>
        </authorList>
    </citation>
    <scope>NUCLEOTIDE SEQUENCE [LARGE SCALE GENOMIC DNA]</scope>
    <source>
        <strain evidence="12 13">CBS 121591</strain>
    </source>
</reference>
<evidence type="ECO:0000256" key="3">
    <source>
        <dbReference type="ARBA" id="ARBA00022833"/>
    </source>
</evidence>
<dbReference type="Proteomes" id="UP000248340">
    <property type="component" value="Unassembled WGS sequence"/>
</dbReference>
<dbReference type="SMART" id="SM00066">
    <property type="entry name" value="GAL4"/>
    <property type="match status" value="1"/>
</dbReference>
<keyword evidence="2" id="KW-0479">Metal-binding</keyword>
<keyword evidence="7" id="KW-0539">Nucleus</keyword>
<dbReference type="PANTHER" id="PTHR31845">
    <property type="entry name" value="FINGER DOMAIN PROTEIN, PUTATIVE-RELATED"/>
    <property type="match status" value="1"/>
</dbReference>
<dbReference type="SUPFAM" id="SSF57701">
    <property type="entry name" value="Zn2/Cys6 DNA-binding domain"/>
    <property type="match status" value="1"/>
</dbReference>
<sequence>MSSNLARTMPPVRSARASKACTSCRKNKTRCYTSQGPGSGCLRCATLAQPCSLDSEPTSPNYRSSSSAHCLPEHTQNTRTIALENAIDHDPAPVLLIREAALDAGVRSPEQNEVRPETYADPISSGLVSSSIAHSLVELFHTHYGRWVKFPEDLSTPALFSQIRRSPLLTCSVLLIAVRHTTQDLADRLAPQLFREAQRLVTSSLLVVPQTTPFFQAVLILSLWSTTIGQVPLSIDSWLLTGYGLQQALISPDFMEVMRPDAALPTVQGHIDAWCLWNHLCLAHLQHALLADVDIERCARFMQTASITNYEARMIAEVKLYWIIYRRCCGSQPDLKTVKRALANWQQEFLALFTQPRSQFLRMGFHFAHLLAYSNCLKSASQESSATMTSSSSSASLVAGMLPHAKNIINLAIDTTDDRTRHLTDQIYHLVTFAALTLCRLVHTYESNLGATGHDLDALDGLVVNLVDWLRSIGLPTSHTAYMLGDIVFARFVKLRPHSRVLASSTAGRVGGDEEGVGLAQSLLHDRSFSDEVPALAYPGFMGLELFDMGLGGAEVSWPQWEGEMYSST</sequence>
<dbReference type="PROSITE" id="PS50048">
    <property type="entry name" value="ZN2_CY6_FUNGAL_2"/>
    <property type="match status" value="1"/>
</dbReference>
<dbReference type="InterPro" id="IPR036864">
    <property type="entry name" value="Zn2-C6_fun-type_DNA-bd_sf"/>
</dbReference>
<evidence type="ECO:0000256" key="5">
    <source>
        <dbReference type="ARBA" id="ARBA00023125"/>
    </source>
</evidence>
<keyword evidence="13" id="KW-1185">Reference proteome</keyword>
<dbReference type="Gene3D" id="4.10.240.10">
    <property type="entry name" value="Zn(2)-C6 fungal-type DNA-binding domain"/>
    <property type="match status" value="1"/>
</dbReference>
<name>A0A319BWF2_9EURO</name>
<dbReference type="GO" id="GO:0005634">
    <property type="term" value="C:nucleus"/>
    <property type="evidence" value="ECO:0007669"/>
    <property type="project" value="UniProtKB-SubCell"/>
</dbReference>
<evidence type="ECO:0000259" key="11">
    <source>
        <dbReference type="PROSITE" id="PS50048"/>
    </source>
</evidence>
<evidence type="ECO:0000256" key="7">
    <source>
        <dbReference type="ARBA" id="ARBA00023242"/>
    </source>
</evidence>
<dbReference type="VEuPathDB" id="FungiDB:BO82DRAFT_378404"/>
<dbReference type="GO" id="GO:0000981">
    <property type="term" value="F:DNA-binding transcription factor activity, RNA polymerase II-specific"/>
    <property type="evidence" value="ECO:0007669"/>
    <property type="project" value="InterPro"/>
</dbReference>
<dbReference type="PROSITE" id="PS00463">
    <property type="entry name" value="ZN2_CY6_FUNGAL_1"/>
    <property type="match status" value="1"/>
</dbReference>
<protein>
    <recommendedName>
        <fullName evidence="9">Transcriptional activator of proteases prtT</fullName>
    </recommendedName>
    <alternativeName>
        <fullName evidence="10">Zn(2)-C6 zinc finger-containing protein prtT</fullName>
    </alternativeName>
</protein>
<keyword evidence="4" id="KW-0805">Transcription regulation</keyword>
<gene>
    <name evidence="12" type="ORF">BO82DRAFT_378404</name>
</gene>
<evidence type="ECO:0000256" key="9">
    <source>
        <dbReference type="ARBA" id="ARBA00041135"/>
    </source>
</evidence>
<feature type="domain" description="Zn(2)-C6 fungal-type" evidence="11">
    <location>
        <begin position="20"/>
        <end position="53"/>
    </location>
</feature>
<dbReference type="PANTHER" id="PTHR31845:SF34">
    <property type="entry name" value="TRANSCRIPTIONAL ACTIVATOR OF PROTEASES PRTT"/>
    <property type="match status" value="1"/>
</dbReference>
<dbReference type="CDD" id="cd00067">
    <property type="entry name" value="GAL4"/>
    <property type="match status" value="1"/>
</dbReference>
<dbReference type="InterPro" id="IPR001138">
    <property type="entry name" value="Zn2Cys6_DnaBD"/>
</dbReference>
<dbReference type="GO" id="GO:0008270">
    <property type="term" value="F:zinc ion binding"/>
    <property type="evidence" value="ECO:0007669"/>
    <property type="project" value="InterPro"/>
</dbReference>
<evidence type="ECO:0000256" key="8">
    <source>
        <dbReference type="ARBA" id="ARBA00038134"/>
    </source>
</evidence>
<dbReference type="AlphaFoldDB" id="A0A319BWF2"/>
<dbReference type="GO" id="GO:0000976">
    <property type="term" value="F:transcription cis-regulatory region binding"/>
    <property type="evidence" value="ECO:0007669"/>
    <property type="project" value="TreeGrafter"/>
</dbReference>
<organism evidence="12 13">
    <name type="scientific">Aspergillus uvarum CBS 121591</name>
    <dbReference type="NCBI Taxonomy" id="1448315"/>
    <lineage>
        <taxon>Eukaryota</taxon>
        <taxon>Fungi</taxon>
        <taxon>Dikarya</taxon>
        <taxon>Ascomycota</taxon>
        <taxon>Pezizomycotina</taxon>
        <taxon>Eurotiomycetes</taxon>
        <taxon>Eurotiomycetidae</taxon>
        <taxon>Eurotiales</taxon>
        <taxon>Aspergillaceae</taxon>
        <taxon>Aspergillus</taxon>
        <taxon>Aspergillus subgen. Circumdati</taxon>
    </lineage>
</organism>